<feature type="compositionally biased region" description="Basic residues" evidence="1">
    <location>
        <begin position="361"/>
        <end position="370"/>
    </location>
</feature>
<organism evidence="2 3">
    <name type="scientific">Polytolypa hystricis (strain UAMH7299)</name>
    <dbReference type="NCBI Taxonomy" id="1447883"/>
    <lineage>
        <taxon>Eukaryota</taxon>
        <taxon>Fungi</taxon>
        <taxon>Dikarya</taxon>
        <taxon>Ascomycota</taxon>
        <taxon>Pezizomycotina</taxon>
        <taxon>Eurotiomycetes</taxon>
        <taxon>Eurotiomycetidae</taxon>
        <taxon>Onygenales</taxon>
        <taxon>Onygenales incertae sedis</taxon>
        <taxon>Polytolypa</taxon>
    </lineage>
</organism>
<dbReference type="EMBL" id="PDNA01000080">
    <property type="protein sequence ID" value="PGH15729.1"/>
    <property type="molecule type" value="Genomic_DNA"/>
</dbReference>
<name>A0A2B7Y3K8_POLH7</name>
<gene>
    <name evidence="2" type="ORF">AJ80_05437</name>
</gene>
<sequence length="453" mass="51400">MTVDDISNQYDNDAANHARRKRNAIQKTVDRQASPEQIPLTMKNLERFNRPPELAALSSGTPTEVSTAYREFLEQKHANRTPYYRTPSPSPPSDSPIARVRERPRSIDTLQTKHEPHRCSLGINCLLEIENLNYHRIMATCLVSRARKAHLPVQALNHERDYADIVSLKCLSKYASELLLDKYQFNLRSLANMASLLGPGKLMTSGTDRLHPVAILREIQSPEFWDAERRYLESLGCLAERQNKSASMASTKTSLSDDQPVKWNPTEMFLRRICPQVSMDWTDSGTQHPTVQDPRRTAQSRTYNTENTKNTALTTKIKPTITPGVSPQIHGPTRFIKRKSSLIKPLPTDNVPHSITLLARQRRTGKHSRHYPNPSASSKVSELKKKPRTRRDDVAQRSVQKLQPASHTATKLTNSQNASSGIWNQVKVPTGALLEQYLRHVTHPWNKILLGRE</sequence>
<evidence type="ECO:0000313" key="2">
    <source>
        <dbReference type="EMBL" id="PGH15729.1"/>
    </source>
</evidence>
<feature type="compositionally biased region" description="Polar residues" evidence="1">
    <location>
        <begin position="1"/>
        <end position="11"/>
    </location>
</feature>
<protein>
    <submittedName>
        <fullName evidence="2">Uncharacterized protein</fullName>
    </submittedName>
</protein>
<proteinExistence type="predicted"/>
<dbReference type="AlphaFoldDB" id="A0A2B7Y3K8"/>
<feature type="compositionally biased region" description="Polar residues" evidence="1">
    <location>
        <begin position="397"/>
        <end position="417"/>
    </location>
</feature>
<evidence type="ECO:0000256" key="1">
    <source>
        <dbReference type="SAM" id="MobiDB-lite"/>
    </source>
</evidence>
<dbReference type="Proteomes" id="UP000224634">
    <property type="component" value="Unassembled WGS sequence"/>
</dbReference>
<dbReference type="OrthoDB" id="4187756at2759"/>
<accession>A0A2B7Y3K8</accession>
<feature type="region of interest" description="Disordered" evidence="1">
    <location>
        <begin position="361"/>
        <end position="417"/>
    </location>
</feature>
<feature type="region of interest" description="Disordered" evidence="1">
    <location>
        <begin position="77"/>
        <end position="100"/>
    </location>
</feature>
<evidence type="ECO:0000313" key="3">
    <source>
        <dbReference type="Proteomes" id="UP000224634"/>
    </source>
</evidence>
<comment type="caution">
    <text evidence="2">The sequence shown here is derived from an EMBL/GenBank/DDBJ whole genome shotgun (WGS) entry which is preliminary data.</text>
</comment>
<reference evidence="2 3" key="1">
    <citation type="submission" date="2017-10" db="EMBL/GenBank/DDBJ databases">
        <title>Comparative genomics in systemic dimorphic fungi from Ajellomycetaceae.</title>
        <authorList>
            <person name="Munoz J.F."/>
            <person name="Mcewen J.G."/>
            <person name="Clay O.K."/>
            <person name="Cuomo C.A."/>
        </authorList>
    </citation>
    <scope>NUCLEOTIDE SEQUENCE [LARGE SCALE GENOMIC DNA]</scope>
    <source>
        <strain evidence="2 3">UAMH7299</strain>
    </source>
</reference>
<feature type="region of interest" description="Disordered" evidence="1">
    <location>
        <begin position="1"/>
        <end position="38"/>
    </location>
</feature>
<keyword evidence="3" id="KW-1185">Reference proteome</keyword>